<keyword evidence="5 13" id="KW-1003">Cell membrane</keyword>
<keyword evidence="6 13" id="KW-0812">Transmembrane</keyword>
<dbReference type="PANTHER" id="PTHR12428:SF65">
    <property type="entry name" value="CYTOCHROME C OXIDASE ASSEMBLY PROTEIN COX18, MITOCHONDRIAL"/>
    <property type="match status" value="1"/>
</dbReference>
<feature type="transmembrane region" description="Helical" evidence="13">
    <location>
        <begin position="493"/>
        <end position="513"/>
    </location>
</feature>
<evidence type="ECO:0000256" key="13">
    <source>
        <dbReference type="HAMAP-Rule" id="MF_01810"/>
    </source>
</evidence>
<keyword evidence="7 13" id="KW-0653">Protein transport</keyword>
<dbReference type="Pfam" id="PF14849">
    <property type="entry name" value="YidC_periplas"/>
    <property type="match status" value="1"/>
</dbReference>
<dbReference type="InterPro" id="IPR028053">
    <property type="entry name" value="Membr_insert_YidC_N"/>
</dbReference>
<protein>
    <recommendedName>
        <fullName evidence="3 13">Membrane protein insertase YidC</fullName>
    </recommendedName>
    <alternativeName>
        <fullName evidence="12 13">Foldase YidC</fullName>
    </alternativeName>
    <alternativeName>
        <fullName evidence="11 13">Membrane integrase YidC</fullName>
    </alternativeName>
    <alternativeName>
        <fullName evidence="13">Membrane protein YidC</fullName>
    </alternativeName>
</protein>
<dbReference type="InterPro" id="IPR001708">
    <property type="entry name" value="YidC/ALB3/OXA1/COX18"/>
</dbReference>
<proteinExistence type="inferred from homology"/>
<reference evidence="17 18" key="1">
    <citation type="submission" date="2021-12" db="EMBL/GenBank/DDBJ databases">
        <title>Genome sequencing of bacteria with rrn-lacking chromosome and rrn-plasmid.</title>
        <authorList>
            <person name="Anda M."/>
            <person name="Iwasaki W."/>
        </authorList>
    </citation>
    <scope>NUCLEOTIDE SEQUENCE [LARGE SCALE GENOMIC DNA]</scope>
    <source>
        <strain evidence="17 18">DSM 100852</strain>
    </source>
</reference>
<evidence type="ECO:0000256" key="7">
    <source>
        <dbReference type="ARBA" id="ARBA00022927"/>
    </source>
</evidence>
<dbReference type="RefSeq" id="WP_338391465.1">
    <property type="nucleotide sequence ID" value="NZ_AP025314.1"/>
</dbReference>
<dbReference type="Proteomes" id="UP001348817">
    <property type="component" value="Chromosome"/>
</dbReference>
<keyword evidence="18" id="KW-1185">Reference proteome</keyword>
<dbReference type="CDD" id="cd20070">
    <property type="entry name" value="5TM_YidC_Alb3"/>
    <property type="match status" value="1"/>
</dbReference>
<evidence type="ECO:0000313" key="17">
    <source>
        <dbReference type="EMBL" id="BDD09880.1"/>
    </source>
</evidence>
<evidence type="ECO:0000259" key="15">
    <source>
        <dbReference type="Pfam" id="PF02096"/>
    </source>
</evidence>
<dbReference type="EMBL" id="AP025314">
    <property type="protein sequence ID" value="BDD09880.1"/>
    <property type="molecule type" value="Genomic_DNA"/>
</dbReference>
<evidence type="ECO:0000313" key="18">
    <source>
        <dbReference type="Proteomes" id="UP001348817"/>
    </source>
</evidence>
<organism evidence="17 18">
    <name type="scientific">Fulvitalea axinellae</name>
    <dbReference type="NCBI Taxonomy" id="1182444"/>
    <lineage>
        <taxon>Bacteria</taxon>
        <taxon>Pseudomonadati</taxon>
        <taxon>Bacteroidota</taxon>
        <taxon>Cytophagia</taxon>
        <taxon>Cytophagales</taxon>
        <taxon>Persicobacteraceae</taxon>
        <taxon>Fulvitalea</taxon>
    </lineage>
</organism>
<evidence type="ECO:0000256" key="9">
    <source>
        <dbReference type="ARBA" id="ARBA00023136"/>
    </source>
</evidence>
<dbReference type="KEGG" id="fax:FUAX_23120"/>
<gene>
    <name evidence="13 17" type="primary">yidC</name>
    <name evidence="17" type="ORF">FUAX_23120</name>
</gene>
<dbReference type="HAMAP" id="MF_01810">
    <property type="entry name" value="YidC_type1"/>
    <property type="match status" value="1"/>
</dbReference>
<sequence>MRYFNLLAMDKKQIIGFVLIALILVANYFFMKPEIEAQQELAQVEQAEAEKPEAKEKPEEAPAEVEVLSDSLRNDRLYKEFGVFANAMTGVDKESVLENDMLKVTFASKGGVPSKVELKGFKSWDGAPLMLMNGKNSTFSYKVKTYKGFVDLADLYYEPVQSGGNLTMRATLEPGKYVEQQYRLGEDGHTVENTFNLVGLDNYIEGENLRAVWADKLLRAEENMVGRGGERGYTTINYYSADGDFDYLSINVDSEKSEKLEGSYKWFSFKQRFFVSALIAEKSVKNLEVESIVHEKDTVHVNNMTAAFDIPLADLKGGNKNFSYYFGPNNYQIIKKVTPGFEDNVDLGWPIIAWFNKFLVVPSFNFLQKYISNYGIIILLLVLFVKLILSPLSYKSYLSMAKMRVLKPEIDKIKEEVGDDQTQVQMKQMELYRQVGVNPLSGCVPMLLQMPILFALFRFFPNSIELRQQSFLWAHDLSSYDVLLSLPFDVPFLGSHISGFCVLMTASTMAYTWSNNQMTTVEGPMKTMQYIMPLMFFFMLNSFSAGLTYYYFLSNLVTLGQQQVIKKFVDEDKVRKKLEENKKNSGNKKKSSFQQRLDAAMKASQEAQRKKKK</sequence>
<comment type="similarity">
    <text evidence="2 13">Belongs to the OXA1/ALB3/YidC family. Type 1 subfamily.</text>
</comment>
<feature type="transmembrane region" description="Helical" evidence="13">
    <location>
        <begin position="534"/>
        <end position="553"/>
    </location>
</feature>
<dbReference type="NCBIfam" id="TIGR03592">
    <property type="entry name" value="yidC_oxa1_cterm"/>
    <property type="match status" value="1"/>
</dbReference>
<dbReference type="InterPro" id="IPR019998">
    <property type="entry name" value="Membr_insert_YidC"/>
</dbReference>
<feature type="domain" description="Membrane insertase YidC N-terminal" evidence="16">
    <location>
        <begin position="97"/>
        <end position="360"/>
    </location>
</feature>
<dbReference type="GO" id="GO:0051205">
    <property type="term" value="P:protein insertion into membrane"/>
    <property type="evidence" value="ECO:0007669"/>
    <property type="project" value="TreeGrafter"/>
</dbReference>
<evidence type="ECO:0000256" key="5">
    <source>
        <dbReference type="ARBA" id="ARBA00022475"/>
    </source>
</evidence>
<evidence type="ECO:0000256" key="1">
    <source>
        <dbReference type="ARBA" id="ARBA00004429"/>
    </source>
</evidence>
<keyword evidence="9 13" id="KW-0472">Membrane</keyword>
<comment type="subcellular location">
    <subcellularLocation>
        <location evidence="1">Cell inner membrane</location>
        <topology evidence="1">Multi-pass membrane protein</topology>
    </subcellularLocation>
    <subcellularLocation>
        <location evidence="13">Cell membrane</location>
        <topology evidence="13">Multi-pass membrane protein</topology>
    </subcellularLocation>
</comment>
<feature type="transmembrane region" description="Helical" evidence="13">
    <location>
        <begin position="374"/>
        <end position="394"/>
    </location>
</feature>
<evidence type="ECO:0000256" key="3">
    <source>
        <dbReference type="ARBA" id="ARBA00015325"/>
    </source>
</evidence>
<comment type="function">
    <text evidence="13">Required for the insertion and/or proper folding and/or complex formation of integral membrane proteins into the membrane. Involved in integration of membrane proteins that insert both dependently and independently of the Sec translocase complex, as well as at least some lipoproteins. Aids folding of multispanning membrane proteins.</text>
</comment>
<dbReference type="Gene3D" id="2.70.98.90">
    <property type="match status" value="1"/>
</dbReference>
<keyword evidence="10 13" id="KW-0143">Chaperone</keyword>
<dbReference type="Pfam" id="PF02096">
    <property type="entry name" value="60KD_IMP"/>
    <property type="match status" value="1"/>
</dbReference>
<dbReference type="InterPro" id="IPR047196">
    <property type="entry name" value="YidC_ALB_C"/>
</dbReference>
<feature type="transmembrane region" description="Helical" evidence="13">
    <location>
        <begin position="12"/>
        <end position="31"/>
    </location>
</feature>
<dbReference type="PANTHER" id="PTHR12428">
    <property type="entry name" value="OXA1"/>
    <property type="match status" value="1"/>
</dbReference>
<name>A0AAU9DFV9_9BACT</name>
<keyword evidence="8 13" id="KW-1133">Transmembrane helix</keyword>
<evidence type="ECO:0000256" key="2">
    <source>
        <dbReference type="ARBA" id="ARBA00010527"/>
    </source>
</evidence>
<dbReference type="NCBIfam" id="TIGR03593">
    <property type="entry name" value="yidC_nterm"/>
    <property type="match status" value="1"/>
</dbReference>
<keyword evidence="4 13" id="KW-0813">Transport</keyword>
<dbReference type="NCBIfam" id="NF002356">
    <property type="entry name" value="PRK01318.2-3"/>
    <property type="match status" value="1"/>
</dbReference>
<evidence type="ECO:0000256" key="11">
    <source>
        <dbReference type="ARBA" id="ARBA00033245"/>
    </source>
</evidence>
<dbReference type="GO" id="GO:0015031">
    <property type="term" value="P:protein transport"/>
    <property type="evidence" value="ECO:0007669"/>
    <property type="project" value="UniProtKB-KW"/>
</dbReference>
<comment type="subunit">
    <text evidence="13">Interacts with the Sec translocase complex via SecD. Specifically interacts with transmembrane segments of nascent integral membrane proteins during membrane integration.</text>
</comment>
<dbReference type="AlphaFoldDB" id="A0AAU9DFV9"/>
<dbReference type="GO" id="GO:0032977">
    <property type="term" value="F:membrane insertase activity"/>
    <property type="evidence" value="ECO:0007669"/>
    <property type="project" value="InterPro"/>
</dbReference>
<evidence type="ECO:0000256" key="10">
    <source>
        <dbReference type="ARBA" id="ARBA00023186"/>
    </source>
</evidence>
<dbReference type="GO" id="GO:0005886">
    <property type="term" value="C:plasma membrane"/>
    <property type="evidence" value="ECO:0007669"/>
    <property type="project" value="UniProtKB-SubCell"/>
</dbReference>
<evidence type="ECO:0000256" key="6">
    <source>
        <dbReference type="ARBA" id="ARBA00022692"/>
    </source>
</evidence>
<feature type="transmembrane region" description="Helical" evidence="13">
    <location>
        <begin position="435"/>
        <end position="457"/>
    </location>
</feature>
<feature type="region of interest" description="Disordered" evidence="14">
    <location>
        <begin position="579"/>
        <end position="613"/>
    </location>
</feature>
<evidence type="ECO:0000256" key="14">
    <source>
        <dbReference type="SAM" id="MobiDB-lite"/>
    </source>
</evidence>
<evidence type="ECO:0000256" key="12">
    <source>
        <dbReference type="ARBA" id="ARBA00033342"/>
    </source>
</evidence>
<dbReference type="InterPro" id="IPR028055">
    <property type="entry name" value="YidC/Oxa/ALB_C"/>
</dbReference>
<feature type="domain" description="Membrane insertase YidC/Oxa/ALB C-terminal" evidence="15">
    <location>
        <begin position="374"/>
        <end position="567"/>
    </location>
</feature>
<dbReference type="PRINTS" id="PR00701">
    <property type="entry name" value="60KDINNERMP"/>
</dbReference>
<evidence type="ECO:0000256" key="4">
    <source>
        <dbReference type="ARBA" id="ARBA00022448"/>
    </source>
</evidence>
<evidence type="ECO:0000259" key="16">
    <source>
        <dbReference type="Pfam" id="PF14849"/>
    </source>
</evidence>
<accession>A0AAU9DFV9</accession>
<dbReference type="CDD" id="cd19961">
    <property type="entry name" value="EcYidC-like_peri"/>
    <property type="match status" value="1"/>
</dbReference>
<evidence type="ECO:0000256" key="8">
    <source>
        <dbReference type="ARBA" id="ARBA00022989"/>
    </source>
</evidence>
<dbReference type="InterPro" id="IPR038221">
    <property type="entry name" value="YidC_periplasmic_sf"/>
</dbReference>